<proteinExistence type="predicted"/>
<keyword evidence="2" id="KW-1185">Reference proteome</keyword>
<protein>
    <submittedName>
        <fullName evidence="1">Uncharacterized protein</fullName>
    </submittedName>
</protein>
<reference evidence="1 2" key="1">
    <citation type="journal article" date="2015" name="Genome Biol.">
        <title>Comparative genomics of Steinernema reveals deeply conserved gene regulatory networks.</title>
        <authorList>
            <person name="Dillman A.R."/>
            <person name="Macchietto M."/>
            <person name="Porter C.F."/>
            <person name="Rogers A."/>
            <person name="Williams B."/>
            <person name="Antoshechkin I."/>
            <person name="Lee M.M."/>
            <person name="Goodwin Z."/>
            <person name="Lu X."/>
            <person name="Lewis E.E."/>
            <person name="Goodrich-Blair H."/>
            <person name="Stock S.P."/>
            <person name="Adams B.J."/>
            <person name="Sternberg P.W."/>
            <person name="Mortazavi A."/>
        </authorList>
    </citation>
    <scope>NUCLEOTIDE SEQUENCE [LARGE SCALE GENOMIC DNA]</scope>
    <source>
        <strain evidence="1 2">ALL</strain>
    </source>
</reference>
<dbReference type="AlphaFoldDB" id="A0A4U5M7D7"/>
<reference evidence="1 2" key="2">
    <citation type="journal article" date="2019" name="G3 (Bethesda)">
        <title>Hybrid Assembly of the Genome of the Entomopathogenic Nematode Steinernema carpocapsae Identifies the X-Chromosome.</title>
        <authorList>
            <person name="Serra L."/>
            <person name="Macchietto M."/>
            <person name="Macias-Munoz A."/>
            <person name="McGill C.J."/>
            <person name="Rodriguez I.M."/>
            <person name="Rodriguez B."/>
            <person name="Murad R."/>
            <person name="Mortazavi A."/>
        </authorList>
    </citation>
    <scope>NUCLEOTIDE SEQUENCE [LARGE SCALE GENOMIC DNA]</scope>
    <source>
        <strain evidence="1 2">ALL</strain>
    </source>
</reference>
<evidence type="ECO:0000313" key="2">
    <source>
        <dbReference type="Proteomes" id="UP000298663"/>
    </source>
</evidence>
<dbReference type="EMBL" id="AZBU02000009">
    <property type="protein sequence ID" value="TKR64816.1"/>
    <property type="molecule type" value="Genomic_DNA"/>
</dbReference>
<name>A0A4U5M7D7_STECR</name>
<gene>
    <name evidence="1" type="ORF">L596_025295</name>
</gene>
<comment type="caution">
    <text evidence="1">The sequence shown here is derived from an EMBL/GenBank/DDBJ whole genome shotgun (WGS) entry which is preliminary data.</text>
</comment>
<accession>A0A4U5M7D7</accession>
<dbReference type="Proteomes" id="UP000298663">
    <property type="component" value="Unassembled WGS sequence"/>
</dbReference>
<dbReference type="Gene3D" id="1.20.120.1100">
    <property type="match status" value="1"/>
</dbReference>
<organism evidence="1 2">
    <name type="scientific">Steinernema carpocapsae</name>
    <name type="common">Entomopathogenic nematode</name>
    <dbReference type="NCBI Taxonomy" id="34508"/>
    <lineage>
        <taxon>Eukaryota</taxon>
        <taxon>Metazoa</taxon>
        <taxon>Ecdysozoa</taxon>
        <taxon>Nematoda</taxon>
        <taxon>Chromadorea</taxon>
        <taxon>Rhabditida</taxon>
        <taxon>Tylenchina</taxon>
        <taxon>Panagrolaimomorpha</taxon>
        <taxon>Strongyloidoidea</taxon>
        <taxon>Steinernematidae</taxon>
        <taxon>Steinernema</taxon>
    </lineage>
</organism>
<sequence>MKFLAFVIASSAPLWLLPRLVKTKRHCVSVVRAMKRFAFFIFLSILYFSDVAGDEFFRYLQDDFTFAMNEELDLFANTPELQKLWFDLRAAQPAFNCDKDALTFLKTQNATLHRRYQFTYNVLRHNLNKMSRDARDAVRTMIVKLRNVRPGPGQPWERETVEELYKEAYDAYVKMTPEDQKMLYFNMAAPEIPGSVDRAFEFFGSLSDRMKVWAKLIR</sequence>
<evidence type="ECO:0000313" key="1">
    <source>
        <dbReference type="EMBL" id="TKR64816.1"/>
    </source>
</evidence>